<dbReference type="AlphaFoldDB" id="A0A4Y2B1X9"/>
<feature type="transmembrane region" description="Helical" evidence="1">
    <location>
        <begin position="89"/>
        <end position="108"/>
    </location>
</feature>
<evidence type="ECO:0000313" key="2">
    <source>
        <dbReference type="EMBL" id="GBL86352.1"/>
    </source>
</evidence>
<evidence type="ECO:0000313" key="3">
    <source>
        <dbReference type="Proteomes" id="UP000499080"/>
    </source>
</evidence>
<keyword evidence="1" id="KW-0812">Transmembrane</keyword>
<sequence length="152" mass="17483">MDCRSQYATRHPPRAPTGFTTGQHLGKKFLWTAHYKQNNHSESSNPHTPNLETHQVFGISCKSILAFSLVETRLPRLLAWDFKLNSYRLFLFPILILPAFNGTIIGAIPNDRQNSEYSNGAQRHQWIAVLPAFLWRQMEIRFGDGEENGQCR</sequence>
<gene>
    <name evidence="2" type="ORF">AVEN_164534_1</name>
</gene>
<reference evidence="2 3" key="1">
    <citation type="journal article" date="2019" name="Sci. Rep.">
        <title>Orb-weaving spider Araneus ventricosus genome elucidates the spidroin gene catalogue.</title>
        <authorList>
            <person name="Kono N."/>
            <person name="Nakamura H."/>
            <person name="Ohtoshi R."/>
            <person name="Moran D.A.P."/>
            <person name="Shinohara A."/>
            <person name="Yoshida Y."/>
            <person name="Fujiwara M."/>
            <person name="Mori M."/>
            <person name="Tomita M."/>
            <person name="Arakawa K."/>
        </authorList>
    </citation>
    <scope>NUCLEOTIDE SEQUENCE [LARGE SCALE GENOMIC DNA]</scope>
</reference>
<name>A0A4Y2B1X9_ARAVE</name>
<keyword evidence="1" id="KW-1133">Transmembrane helix</keyword>
<keyword evidence="3" id="KW-1185">Reference proteome</keyword>
<protein>
    <submittedName>
        <fullName evidence="2">Uncharacterized protein</fullName>
    </submittedName>
</protein>
<accession>A0A4Y2B1X9</accession>
<evidence type="ECO:0000256" key="1">
    <source>
        <dbReference type="SAM" id="Phobius"/>
    </source>
</evidence>
<organism evidence="2 3">
    <name type="scientific">Araneus ventricosus</name>
    <name type="common">Orbweaver spider</name>
    <name type="synonym">Epeira ventricosa</name>
    <dbReference type="NCBI Taxonomy" id="182803"/>
    <lineage>
        <taxon>Eukaryota</taxon>
        <taxon>Metazoa</taxon>
        <taxon>Ecdysozoa</taxon>
        <taxon>Arthropoda</taxon>
        <taxon>Chelicerata</taxon>
        <taxon>Arachnida</taxon>
        <taxon>Araneae</taxon>
        <taxon>Araneomorphae</taxon>
        <taxon>Entelegynae</taxon>
        <taxon>Araneoidea</taxon>
        <taxon>Araneidae</taxon>
        <taxon>Araneus</taxon>
    </lineage>
</organism>
<proteinExistence type="predicted"/>
<comment type="caution">
    <text evidence="2">The sequence shown here is derived from an EMBL/GenBank/DDBJ whole genome shotgun (WGS) entry which is preliminary data.</text>
</comment>
<dbReference type="Proteomes" id="UP000499080">
    <property type="component" value="Unassembled WGS sequence"/>
</dbReference>
<keyword evidence="1" id="KW-0472">Membrane</keyword>
<dbReference type="EMBL" id="BGPR01000048">
    <property type="protein sequence ID" value="GBL86352.1"/>
    <property type="molecule type" value="Genomic_DNA"/>
</dbReference>